<evidence type="ECO:0000313" key="16">
    <source>
        <dbReference type="RefSeq" id="XP_041430640.1"/>
    </source>
</evidence>
<evidence type="ECO:0000256" key="8">
    <source>
        <dbReference type="ARBA" id="ARBA00023136"/>
    </source>
</evidence>
<dbReference type="FunFam" id="3.40.50.2300:FF:000024">
    <property type="entry name" value="Vomeronasal 2, receptor 73"/>
    <property type="match status" value="1"/>
</dbReference>
<dbReference type="SUPFAM" id="SSF53822">
    <property type="entry name" value="Periplasmic binding protein-like I"/>
    <property type="match status" value="2"/>
</dbReference>
<dbReference type="InterPro" id="IPR017979">
    <property type="entry name" value="GPCR_3_CS"/>
</dbReference>
<evidence type="ECO:0000256" key="12">
    <source>
        <dbReference type="SAM" id="Phobius"/>
    </source>
</evidence>
<feature type="transmembrane region" description="Helical" evidence="12">
    <location>
        <begin position="648"/>
        <end position="669"/>
    </location>
</feature>
<dbReference type="InterPro" id="IPR011500">
    <property type="entry name" value="GPCR_3_9-Cys_dom"/>
</dbReference>
<feature type="transmembrane region" description="Helical" evidence="12">
    <location>
        <begin position="759"/>
        <end position="777"/>
    </location>
</feature>
<keyword evidence="3" id="KW-1003">Cell membrane</keyword>
<evidence type="ECO:0000256" key="11">
    <source>
        <dbReference type="ARBA" id="ARBA00023224"/>
    </source>
</evidence>
<keyword evidence="9 16" id="KW-0675">Receptor</keyword>
<keyword evidence="5 13" id="KW-0732">Signal</keyword>
<feature type="transmembrane region" description="Helical" evidence="12">
    <location>
        <begin position="715"/>
        <end position="738"/>
    </location>
</feature>
<feature type="signal peptide" evidence="13">
    <location>
        <begin position="1"/>
        <end position="23"/>
    </location>
</feature>
<feature type="domain" description="G-protein coupled receptors family 3 profile" evidence="14">
    <location>
        <begin position="644"/>
        <end position="908"/>
    </location>
</feature>
<feature type="chain" id="PRO_5035150069" evidence="13">
    <location>
        <begin position="24"/>
        <end position="915"/>
    </location>
</feature>
<evidence type="ECO:0000256" key="3">
    <source>
        <dbReference type="ARBA" id="ARBA00022475"/>
    </source>
</evidence>
<dbReference type="Pfam" id="PF07562">
    <property type="entry name" value="NCD3G"/>
    <property type="match status" value="1"/>
</dbReference>
<evidence type="ECO:0000256" key="10">
    <source>
        <dbReference type="ARBA" id="ARBA00023180"/>
    </source>
</evidence>
<feature type="transmembrane region" description="Helical" evidence="12">
    <location>
        <begin position="803"/>
        <end position="826"/>
    </location>
</feature>
<feature type="transmembrane region" description="Helical" evidence="12">
    <location>
        <begin position="838"/>
        <end position="858"/>
    </location>
</feature>
<feature type="transmembrane region" description="Helical" evidence="12">
    <location>
        <begin position="870"/>
        <end position="893"/>
    </location>
</feature>
<keyword evidence="11" id="KW-0807">Transducer</keyword>
<dbReference type="Pfam" id="PF01094">
    <property type="entry name" value="ANF_receptor"/>
    <property type="match status" value="1"/>
</dbReference>
<dbReference type="Gene3D" id="2.10.50.30">
    <property type="entry name" value="GPCR, family 3, nine cysteines domain"/>
    <property type="match status" value="1"/>
</dbReference>
<evidence type="ECO:0000256" key="6">
    <source>
        <dbReference type="ARBA" id="ARBA00022989"/>
    </source>
</evidence>
<dbReference type="PANTHER" id="PTHR24061:SF591">
    <property type="entry name" value="LOW QUALITY PROTEIN: VOMERONASAL TYPE-2 RECEPTOR 26"/>
    <property type="match status" value="1"/>
</dbReference>
<evidence type="ECO:0000256" key="13">
    <source>
        <dbReference type="SAM" id="SignalP"/>
    </source>
</evidence>
<evidence type="ECO:0000259" key="14">
    <source>
        <dbReference type="PROSITE" id="PS50259"/>
    </source>
</evidence>
<evidence type="ECO:0000256" key="5">
    <source>
        <dbReference type="ARBA" id="ARBA00022729"/>
    </source>
</evidence>
<dbReference type="PRINTS" id="PR00248">
    <property type="entry name" value="GPCRMGR"/>
</dbReference>
<keyword evidence="15" id="KW-1185">Reference proteome</keyword>
<dbReference type="OrthoDB" id="5984008at2759"/>
<reference evidence="16" key="1">
    <citation type="submission" date="2025-08" db="UniProtKB">
        <authorList>
            <consortium name="RefSeq"/>
        </authorList>
    </citation>
    <scope>IDENTIFICATION</scope>
    <source>
        <strain evidence="16">J_2021</strain>
        <tissue evidence="16">Erythrocytes</tissue>
    </source>
</reference>
<dbReference type="GO" id="GO:0004930">
    <property type="term" value="F:G protein-coupled receptor activity"/>
    <property type="evidence" value="ECO:0000318"/>
    <property type="project" value="GO_Central"/>
</dbReference>
<dbReference type="KEGG" id="xla:108700599"/>
<evidence type="ECO:0000313" key="15">
    <source>
        <dbReference type="Proteomes" id="UP000186698"/>
    </source>
</evidence>
<keyword evidence="8 12" id="KW-0472">Membrane</keyword>
<evidence type="ECO:0000256" key="7">
    <source>
        <dbReference type="ARBA" id="ARBA00023040"/>
    </source>
</evidence>
<feature type="transmembrane region" description="Helical" evidence="12">
    <location>
        <begin position="681"/>
        <end position="703"/>
    </location>
</feature>
<dbReference type="PROSITE" id="PS50259">
    <property type="entry name" value="G_PROTEIN_RECEP_F3_4"/>
    <property type="match status" value="1"/>
</dbReference>
<protein>
    <submittedName>
        <fullName evidence="16">Vomeronasal type-2 receptor 26</fullName>
    </submittedName>
</protein>
<dbReference type="Gene3D" id="3.40.50.2300">
    <property type="match status" value="3"/>
</dbReference>
<comment type="similarity">
    <text evidence="2">Belongs to the G-protein coupled receptor 3 family.</text>
</comment>
<dbReference type="FunFam" id="2.10.50.30:FF:000002">
    <property type="entry name" value="Vomeronasal 2 receptor, h1"/>
    <property type="match status" value="1"/>
</dbReference>
<dbReference type="Proteomes" id="UP000186698">
    <property type="component" value="Chromosome 8S"/>
</dbReference>
<keyword evidence="7" id="KW-0297">G-protein coupled receptor</keyword>
<dbReference type="RefSeq" id="XP_041430640.1">
    <property type="nucleotide sequence ID" value="XM_041574706.1"/>
</dbReference>
<name>A0A8J1LPL9_XENLA</name>
<dbReference type="InterPro" id="IPR004073">
    <property type="entry name" value="GPCR_3_vmron_rcpt_2"/>
</dbReference>
<dbReference type="InterPro" id="IPR028082">
    <property type="entry name" value="Peripla_BP_I"/>
</dbReference>
<dbReference type="InterPro" id="IPR000068">
    <property type="entry name" value="GPCR_3_Ca_sens_rcpt-rel"/>
</dbReference>
<dbReference type="GeneID" id="108700599"/>
<dbReference type="InterPro" id="IPR038550">
    <property type="entry name" value="GPCR_3_9-Cys_sf"/>
</dbReference>
<dbReference type="PANTHER" id="PTHR24061">
    <property type="entry name" value="CALCIUM-SENSING RECEPTOR-RELATED"/>
    <property type="match status" value="1"/>
</dbReference>
<organism evidence="15 16">
    <name type="scientific">Xenopus laevis</name>
    <name type="common">African clawed frog</name>
    <dbReference type="NCBI Taxonomy" id="8355"/>
    <lineage>
        <taxon>Eukaryota</taxon>
        <taxon>Metazoa</taxon>
        <taxon>Chordata</taxon>
        <taxon>Craniata</taxon>
        <taxon>Vertebrata</taxon>
        <taxon>Euteleostomi</taxon>
        <taxon>Amphibia</taxon>
        <taxon>Batrachia</taxon>
        <taxon>Anura</taxon>
        <taxon>Pipoidea</taxon>
        <taxon>Pipidae</taxon>
        <taxon>Xenopodinae</taxon>
        <taxon>Xenopus</taxon>
        <taxon>Xenopus</taxon>
    </lineage>
</organism>
<evidence type="ECO:0000256" key="9">
    <source>
        <dbReference type="ARBA" id="ARBA00023170"/>
    </source>
</evidence>
<dbReference type="InterPro" id="IPR000337">
    <property type="entry name" value="GPCR_3"/>
</dbReference>
<accession>A0A8J1LPL9</accession>
<dbReference type="InterPro" id="IPR001828">
    <property type="entry name" value="ANF_lig-bd_rcpt"/>
</dbReference>
<dbReference type="InterPro" id="IPR017978">
    <property type="entry name" value="GPCR_3_C"/>
</dbReference>
<keyword evidence="4 12" id="KW-0812">Transmembrane</keyword>
<evidence type="ECO:0000256" key="1">
    <source>
        <dbReference type="ARBA" id="ARBA00004651"/>
    </source>
</evidence>
<comment type="subcellular location">
    <subcellularLocation>
        <location evidence="1">Cell membrane</location>
        <topology evidence="1">Multi-pass membrane protein</topology>
    </subcellularLocation>
</comment>
<keyword evidence="10" id="KW-0325">Glycoprotein</keyword>
<dbReference type="PROSITE" id="PS00981">
    <property type="entry name" value="G_PROTEIN_RECEP_F3_3"/>
    <property type="match status" value="1"/>
</dbReference>
<gene>
    <name evidence="16" type="primary">LOC108700599</name>
</gene>
<dbReference type="CDD" id="cd15283">
    <property type="entry name" value="7tmC_V2R_pheromone"/>
    <property type="match status" value="1"/>
</dbReference>
<keyword evidence="6 12" id="KW-1133">Transmembrane helix</keyword>
<sequence length="915" mass="104272">MSDMYFITSFLLALLLFPHTVGGKRKCGCNLTLNTIRNYYVDGDWIIGGIVTVNIDYDLFLTDFRVNAKFRGCTQLNVWNYQNVLAFVFAISEINKNPYLLPNITLGFHIVDNCLNEERAMLGIIDVLCGGNMRIPNYRCLHSHHLVAVVDGISTRLTLMLARILGIYKIPQDCIEETLVRSLRFLNSKRLPLKLFDLSWLSLQGKLFVRENVKYLLLVYFGSDVILIFSSNISYSSVGHKLSDKIQFPSFYQTVPSNVFQYLAIIKLIKYFSWTWVGIFVSDDEFGLPISQLLQRELTQNDICVAFIEFLIKGQMKADYRMKVSKSINSTNVIILYCDRDYVVTLQDILFQVPVSGKVWIISSQWDVLIGNDHYFKGLEPFNGSLAFTPHKGAMPGFKEFISSIKPDLYPKDIFMFTAWLELFECAYNKTIGFGTDTCTGKEINQYEGFSEEITYHSYSIYNAVYALAQALHVTQLEKRRQDSDGHFFRPWESNKYLKDNSFINGGGETISFDQNGEIPSKFDILNWVIKPNHNLHSIKVGGYDQLNSFQSLTINESLIRWSPAFNQTPFSSCSETCLRGYRKTPKVGYPACCYDCIPCPDGEITNQTDMKFCIKCPQTQWHNEKKEKCINKHITYLSYKEALGTSMASISVFLFFFTCLVMAVFIKYQNTPIVKANNRNLSYILLFSLKMCFLCTLIFIGHPIKLTCMLRQTMFAIVFSISLSSILAKTVTVVIVFHATRPGSKLKNCMGSKMSVSFVLFCSFVQVVICACWLGISPPFPQYNMEDEVGKIIAECNEESTVGFYCVLGYLLILASLSFIIAFLARDLPDTFNEAKLITFSMLKFCSVWISFIPAYVSTKGKNVVAVEIFAILASSMALLGCIFIPKCYIILLKPECNTRNCVKRIEHNIIIHH</sequence>
<dbReference type="Pfam" id="PF00003">
    <property type="entry name" value="7tm_3"/>
    <property type="match status" value="1"/>
</dbReference>
<dbReference type="PRINTS" id="PR01535">
    <property type="entry name" value="VOMERONASL2R"/>
</dbReference>
<proteinExistence type="inferred from homology"/>
<evidence type="ECO:0000256" key="4">
    <source>
        <dbReference type="ARBA" id="ARBA00022692"/>
    </source>
</evidence>
<dbReference type="AlphaFoldDB" id="A0A8J1LPL9"/>
<evidence type="ECO:0000256" key="2">
    <source>
        <dbReference type="ARBA" id="ARBA00007242"/>
    </source>
</evidence>
<dbReference type="GO" id="GO:0005886">
    <property type="term" value="C:plasma membrane"/>
    <property type="evidence" value="ECO:0000318"/>
    <property type="project" value="GO_Central"/>
</dbReference>